<dbReference type="SUPFAM" id="SSF52540">
    <property type="entry name" value="P-loop containing nucleoside triphosphate hydrolases"/>
    <property type="match status" value="1"/>
</dbReference>
<dbReference type="PANTHER" id="PTHR11528">
    <property type="entry name" value="HEAT SHOCK PROTEIN 90 FAMILY MEMBER"/>
    <property type="match status" value="1"/>
</dbReference>
<dbReference type="GO" id="GO:0140662">
    <property type="term" value="F:ATP-dependent protein folding chaperone"/>
    <property type="evidence" value="ECO:0007669"/>
    <property type="project" value="InterPro"/>
</dbReference>
<dbReference type="VEuPathDB" id="TriTrypDB:LdBPK_330340.1"/>
<evidence type="ECO:0000256" key="4">
    <source>
        <dbReference type="ARBA" id="ARBA00022741"/>
    </source>
</evidence>
<dbReference type="InterPro" id="IPR020575">
    <property type="entry name" value="Hsp90_N"/>
</dbReference>
<dbReference type="Gene3D" id="3.30.230.80">
    <property type="match status" value="2"/>
</dbReference>
<dbReference type="Gene3D" id="3.40.50.300">
    <property type="entry name" value="P-loop containing nucleotide triphosphate hydrolases"/>
    <property type="match status" value="1"/>
</dbReference>
<dbReference type="SMART" id="SM00387">
    <property type="entry name" value="HATPase_c"/>
    <property type="match status" value="1"/>
</dbReference>
<dbReference type="InterPro" id="IPR037196">
    <property type="entry name" value="HSP90_C"/>
</dbReference>
<evidence type="ECO:0000256" key="8">
    <source>
        <dbReference type="SAM" id="MobiDB-lite"/>
    </source>
</evidence>
<feature type="domain" description="Histidine kinase/HSP90-like ATPase" evidence="9">
    <location>
        <begin position="385"/>
        <end position="526"/>
    </location>
</feature>
<dbReference type="GO" id="GO:0016887">
    <property type="term" value="F:ATP hydrolysis activity"/>
    <property type="evidence" value="ECO:0007669"/>
    <property type="project" value="InterPro"/>
</dbReference>
<dbReference type="FunFam" id="3.40.50.11260:FF:000001">
    <property type="entry name" value="Heat shock protein 90 alpha"/>
    <property type="match status" value="2"/>
</dbReference>
<evidence type="ECO:0000256" key="3">
    <source>
        <dbReference type="ARBA" id="ARBA00022490"/>
    </source>
</evidence>
<dbReference type="VEuPathDB" id="TriTrypDB:LdCL_330009000"/>
<keyword evidence="7" id="KW-0143">Chaperone</keyword>
<evidence type="ECO:0000313" key="10">
    <source>
        <dbReference type="EMBL" id="TPP41947.1"/>
    </source>
</evidence>
<comment type="similarity">
    <text evidence="2">Belongs to the heat shock protein 90 family.</text>
</comment>
<dbReference type="VEuPathDB" id="TriTrypDB:LdCL_330008800"/>
<dbReference type="GO" id="GO:0005737">
    <property type="term" value="C:cytoplasm"/>
    <property type="evidence" value="ECO:0007669"/>
    <property type="project" value="UniProtKB-SubCell"/>
</dbReference>
<protein>
    <submittedName>
        <fullName evidence="10">Hsp90 family protein</fullName>
    </submittedName>
</protein>
<evidence type="ECO:0000256" key="7">
    <source>
        <dbReference type="ARBA" id="ARBA00023186"/>
    </source>
</evidence>
<dbReference type="Gene3D" id="1.20.120.790">
    <property type="entry name" value="Heat shock protein 90, C-terminal domain"/>
    <property type="match status" value="2"/>
</dbReference>
<dbReference type="VEuPathDB" id="TriTrypDB:LDHU3_33.0440"/>
<feature type="region of interest" description="Disordered" evidence="8">
    <location>
        <begin position="842"/>
        <end position="871"/>
    </location>
</feature>
<dbReference type="Pfam" id="PF00183">
    <property type="entry name" value="HSP90"/>
    <property type="match status" value="3"/>
</dbReference>
<dbReference type="InterPro" id="IPR003594">
    <property type="entry name" value="HATPase_dom"/>
</dbReference>
<evidence type="ECO:0000256" key="6">
    <source>
        <dbReference type="ARBA" id="ARBA00023016"/>
    </source>
</evidence>
<name>A0A504XAA6_LEIDO</name>
<evidence type="ECO:0000313" key="11">
    <source>
        <dbReference type="Proteomes" id="UP000318447"/>
    </source>
</evidence>
<evidence type="ECO:0000256" key="1">
    <source>
        <dbReference type="ARBA" id="ARBA00004496"/>
    </source>
</evidence>
<evidence type="ECO:0000256" key="2">
    <source>
        <dbReference type="ARBA" id="ARBA00008239"/>
    </source>
</evidence>
<dbReference type="FunFam" id="3.30.565.10:FF:000357">
    <property type="entry name" value="Heat shock protein HSP 90-beta"/>
    <property type="match status" value="1"/>
</dbReference>
<dbReference type="SUPFAM" id="SSF55874">
    <property type="entry name" value="ATPase domain of HSP90 chaperone/DNA topoisomerase II/histidine kinase"/>
    <property type="match status" value="1"/>
</dbReference>
<comment type="caution">
    <text evidence="10">The sequence shown here is derived from an EMBL/GenBank/DDBJ whole genome shotgun (WGS) entry which is preliminary data.</text>
</comment>
<dbReference type="EMBL" id="RHLC01000008">
    <property type="protein sequence ID" value="TPP41947.1"/>
    <property type="molecule type" value="Genomic_DNA"/>
</dbReference>
<sequence>MATKHFSVEGQLEFRSIMFVPKRAPFDMFEPNKKRNNIKLYVAPRVHHGQLRGPVPDWLGFVKGVVDSEDLPLNISRENLQQNKILKVIRKNIVKKCLEMFDEQFYEQFGKNIKLGIHEDTANRKKLMELLRFYSTESGEEMTTLKDYVTRMKAEQKSIYYITGDSKKKLESSPFIEQARRRGLEVLFMTEPIDEYVMQQVKDFEDKKFACLTKEGVEKVTVSERLSTSPCILVTSEFGWSAHMEQIMRNQALRDSSMAQYMIHPIIKELRRRVEADENDKAVKDLVFLLFDTSLLTSGFQLEDPTGYAERINRMIKLGLSLDEEEEAAEATVAETAPAELQRGALEALSRALLFALPDVRAHRGQCCGLVWDRVRAEGERIPGLGEIFLRELISNASDACDKIRYQSLTDPSVLGESPRLCIRVVPDKENKTLTVEDNGIGMTKADLAFMEALEAGGDMSMIGQFGVGFYSAYLVADRVTVTSKNNSDEPYVWESSAGGTFTITSTPESDMKRGTRITLHLKEDQLEYLEPRRLKELIKKHSETDGDEAFSVEGQLEFRSIMFVPKRAPFDMFEPNKKRNNIKLYDLCPDWLGFVKGNKEDYKQFYEQFGKNIKLGIHEDTANRKKLMELLRFYSTESGEEMTTLKDYVTRMKAEQKSIYYITGDSKKKLESSPFIEQARRRGLEVLFMTEPIDEYVMQQTMKEVLGDKVEKVTELRRRVEADENDKAVKDLVFLLFDTSLLTSGFQLEDPTGYAERINRMIKLGLSLDEEERQPRRRWPRRPPRRSPRTSSMEQLQRGALEALSRALLFALPDVRAHRGQCCGLVWDRVRAEGERIPGLGVEKEVSSSPVAESRLSDDSQGAQEMEKSEKQAEELRQLSKKANAVNGDTDNPFSVTLETDQIAEGSRNITFNKSTILRLLASRELPVQSNLDLLLVEQEQEFTASELSAVDAVLQSTRSKTHAPMRQGAGGQGGALGGRDGRLHFLEEELDIMGAAQADARARRILFGLGFPTEWHERPTSSSPTNHLDLNAVIWLESYLTKAYSETARRPKTLIVVSHDAGFLDEVCTHMVHVENYMLNYYRGSYSSFDEQLQQRHQELDKKYESVAKTIRDKKRNGMSNAQVEVWIKDQLDSVSFNYPGGPVLFQNPTAGYITLNRQVRIGRYNQHFVDKLPLEKTPVECMQALGIPEEDRRGGSWAASAWRSIDALCTAIRNFKGGVLVVTHDARLIESTEMQIWLKQSGVADVTTALQEKEEKEQHEHAQGLDAITLLILYSSPDVAVGAVDGGKDVWVTAPTDQPVTDEELFACTRRWLQTDGVPADTVIPFVIVPLTLEWEDFRMFMCRVHARARYLYILQNGAVEEMTVLLTKLRAAVPSERLIVEYRPQNIGYAAAKPHAEVPLYRRVQLRLYFERRYFDRYIPVVYEMLAPTRRIRALEEVVEQEERAARAAGRQTLRASVATTPGLSISMLLPDRIRYSSLQSSRTSSRACRMFYYETKSMCAFLVSRLALLVGGFLDENFYPAYFGTTTGSSPGEPWLQEVYGRLSAVWRLLSQNGWQHPAINKGPASKSISYDMAAIRRDTLPAAGVHCSLDVWVMDVARHQLIIDIGTGRQPSVEMSNTYNVSLLSSLRPFALADGKDFWGSGIITAEPHWRK</sequence>
<dbReference type="Pfam" id="PF02518">
    <property type="entry name" value="HATPase_c"/>
    <property type="match status" value="1"/>
</dbReference>
<dbReference type="InterPro" id="IPR020568">
    <property type="entry name" value="Ribosomal_Su5_D2-typ_SF"/>
</dbReference>
<dbReference type="CDD" id="cd16927">
    <property type="entry name" value="HATPase_Hsp90-like"/>
    <property type="match status" value="1"/>
</dbReference>
<dbReference type="FunFam" id="1.20.120.790:FF:000001">
    <property type="entry name" value="Heat shock protein 90 alpha"/>
    <property type="match status" value="1"/>
</dbReference>
<reference evidence="11" key="1">
    <citation type="submission" date="2019-02" db="EMBL/GenBank/DDBJ databases">
        <title>FDA dAtabase for Regulatory Grade micrObial Sequences (FDA-ARGOS): Supporting development and validation of Infectious Disease Dx tests.</title>
        <authorList>
            <person name="Duncan R."/>
            <person name="Fisher C."/>
            <person name="Tallon L."/>
            <person name="Sadzewicz L."/>
            <person name="Sengamalay N."/>
            <person name="Ott S."/>
            <person name="Godinez A."/>
            <person name="Nagaraj S."/>
            <person name="Vavikolanu K."/>
            <person name="Nadendla S."/>
            <person name="Aluvathingal J."/>
            <person name="Sichtig H."/>
        </authorList>
    </citation>
    <scope>NUCLEOTIDE SEQUENCE [LARGE SCALE GENOMIC DNA]</scope>
    <source>
        <strain evidence="11">FDAARGOS_361</strain>
    </source>
</reference>
<dbReference type="GO" id="GO:0051082">
    <property type="term" value="F:unfolded protein binding"/>
    <property type="evidence" value="ECO:0007669"/>
    <property type="project" value="InterPro"/>
</dbReference>
<dbReference type="Gene3D" id="3.40.50.11260">
    <property type="match status" value="2"/>
</dbReference>
<accession>A0A504XAA6</accession>
<keyword evidence="3" id="KW-0963">Cytoplasm</keyword>
<keyword evidence="5" id="KW-0067">ATP-binding</keyword>
<dbReference type="InterPro" id="IPR001404">
    <property type="entry name" value="Hsp90_fam"/>
</dbReference>
<keyword evidence="4" id="KW-0547">Nucleotide-binding</keyword>
<proteinExistence type="inferred from homology"/>
<dbReference type="SUPFAM" id="SSF110942">
    <property type="entry name" value="HSP90 C-terminal domain"/>
    <property type="match status" value="2"/>
</dbReference>
<dbReference type="InterPro" id="IPR036890">
    <property type="entry name" value="HATPase_C_sf"/>
</dbReference>
<gene>
    <name evidence="10" type="ORF">CGC21_34810</name>
</gene>
<organism evidence="10 11">
    <name type="scientific">Leishmania donovani</name>
    <dbReference type="NCBI Taxonomy" id="5661"/>
    <lineage>
        <taxon>Eukaryota</taxon>
        <taxon>Discoba</taxon>
        <taxon>Euglenozoa</taxon>
        <taxon>Kinetoplastea</taxon>
        <taxon>Metakinetoplastina</taxon>
        <taxon>Trypanosomatida</taxon>
        <taxon>Trypanosomatidae</taxon>
        <taxon>Leishmaniinae</taxon>
        <taxon>Leishmania</taxon>
    </lineage>
</organism>
<dbReference type="Proteomes" id="UP000318447">
    <property type="component" value="Unassembled WGS sequence"/>
</dbReference>
<evidence type="ECO:0000256" key="5">
    <source>
        <dbReference type="ARBA" id="ARBA00022840"/>
    </source>
</evidence>
<dbReference type="GO" id="GO:0005524">
    <property type="term" value="F:ATP binding"/>
    <property type="evidence" value="ECO:0007669"/>
    <property type="project" value="UniProtKB-KW"/>
</dbReference>
<dbReference type="VEuPathDB" id="TriTrypDB:LDHU3_33.0550"/>
<dbReference type="SUPFAM" id="SSF54211">
    <property type="entry name" value="Ribosomal protein S5 domain 2-like"/>
    <property type="match status" value="2"/>
</dbReference>
<dbReference type="VEuPathDB" id="TriTrypDB:LdCL_330008600"/>
<dbReference type="PRINTS" id="PR00775">
    <property type="entry name" value="HEATSHOCK90"/>
</dbReference>
<keyword evidence="6" id="KW-0346">Stress response</keyword>
<evidence type="ECO:0000259" key="9">
    <source>
        <dbReference type="SMART" id="SM00387"/>
    </source>
</evidence>
<dbReference type="VEuPathDB" id="TriTrypDB:LdBPK_330360.1"/>
<feature type="region of interest" description="Disordered" evidence="8">
    <location>
        <begin position="773"/>
        <end position="797"/>
    </location>
</feature>
<dbReference type="SMR" id="A0A504XAA6"/>
<feature type="compositionally biased region" description="Basic residues" evidence="8">
    <location>
        <begin position="776"/>
        <end position="789"/>
    </location>
</feature>
<dbReference type="Gene3D" id="3.30.565.10">
    <property type="entry name" value="Histidine kinase-like ATPase, C-terminal domain"/>
    <property type="match status" value="1"/>
</dbReference>
<dbReference type="InterPro" id="IPR027417">
    <property type="entry name" value="P-loop_NTPase"/>
</dbReference>
<comment type="subcellular location">
    <subcellularLocation>
        <location evidence="1">Cytoplasm</location>
    </subcellularLocation>
</comment>